<dbReference type="Pfam" id="PF05057">
    <property type="entry name" value="DUF676"/>
    <property type="match status" value="1"/>
</dbReference>
<evidence type="ECO:0000313" key="5">
    <source>
        <dbReference type="Proteomes" id="UP000824782"/>
    </source>
</evidence>
<keyword evidence="2" id="KW-1133">Transmembrane helix</keyword>
<dbReference type="Gene3D" id="3.40.50.1820">
    <property type="entry name" value="alpha/beta hydrolase"/>
    <property type="match status" value="1"/>
</dbReference>
<organism evidence="4 5">
    <name type="scientific">Engystomops pustulosus</name>
    <name type="common">Tungara frog</name>
    <name type="synonym">Physalaemus pustulosus</name>
    <dbReference type="NCBI Taxonomy" id="76066"/>
    <lineage>
        <taxon>Eukaryota</taxon>
        <taxon>Metazoa</taxon>
        <taxon>Chordata</taxon>
        <taxon>Craniata</taxon>
        <taxon>Vertebrata</taxon>
        <taxon>Euteleostomi</taxon>
        <taxon>Amphibia</taxon>
        <taxon>Batrachia</taxon>
        <taxon>Anura</taxon>
        <taxon>Neobatrachia</taxon>
        <taxon>Hyloidea</taxon>
        <taxon>Leptodactylidae</taxon>
        <taxon>Leiuperinae</taxon>
        <taxon>Engystomops</taxon>
    </lineage>
</organism>
<keyword evidence="2" id="KW-0472">Membrane</keyword>
<sequence>MQIKFNMQDPINIIRLRIQSHSNLSSDVRSSEYFTSMPPLPVECLDIDGDWNSLPIIFEDRFVENPKKDVKLSETTNERECDSESLLKNNSSSHFIQTTTVHENASFEKTSPCVDVPVGDDTDPTLRSHETSGNNVVMPVTDRNLSMQTMEEGAEDPTLEYNPKGVPLHEVTPGEFDQPIIVPSGQQESSLNGDNDLQELVPLHDDPSLENIAMQELGGDGKPNLCSHNKRSHQGGHILSKSNSTELISRSLKNAVVAKTFHGDKHDDFPLTSGVIKRSSSVISDSGIESEPSSVAWCDTQTRKMDLTSDKQLHCISRKHGMHRNSLEGGKTESNTSLPSGIQASLSSINSLPFEEEDHEVELSKLTKSVSAPQISSPEESKDDPLPKNLVEEDDQEEDLSTTNYYTERTGRVESCRPLHSPEDSSLVEVEVQGLVSNSNSSLENLFSEHDNPGLEDDLYGPPLLCNSRIPENECFSECLNKLPRIINSTNFSTGTLVDGDIANNDTSTMSPFQDTMDEFPFLHEIELTEDTNSDQLFDSGSDHELCDIDQKNKANRSACPSVSESNSGGSAVIAMDGRRGVEMVNLSVSCTATCLPFSSIQKDSPVIPGFSAKQVSFPITRQPLGSFGVISENPSDTEEEINERMLSFHQAKEKFRKQVKFEGFLYSDLSALASDIPYFPPEEEHLEDGIHLVVCVHGLDGNSADLRLVKTFLELGLPGANLDFLMSEKNQNDTFADFDAMTDRLIDEIVQHIQLYNLSISRISFIGHSLGNIIIRSVLTRPRFRYYLNKLHTFLSLSGPHLGTLYSNSTLVSTAIQCPLTFSPSTTCSTCHLSPNACPTPPPSLTPLLLPIIHILPSTSLFSSTSSSAFHSSPTACLPPPPHRPPPLLSIHHLLPVHLSLLIYLLIYFSSTHIHHPPPWSTTRSSSSYSSSTSSSTQHSSPTSGPHSLSSSTAHLPPPLLSIHHLLPVHLSLLIYLLIYLLLYSAFITYLFLSTLSLPPPLLIYLLIYLLLYSAFITYFLSTLSSLSSYSSSIPHSISAFINFFLSLSPSSLSTSTHLLSSLPALHQPLYLLSAPSPPHYLLDLPPPSQHQNLLSPILSCSTPPPPQILSFFKLTVLSPLLYISHT</sequence>
<feature type="transmembrane region" description="Helical" evidence="2">
    <location>
        <begin position="974"/>
        <end position="997"/>
    </location>
</feature>
<evidence type="ECO:0000313" key="4">
    <source>
        <dbReference type="EMBL" id="KAG8545523.1"/>
    </source>
</evidence>
<dbReference type="InterPro" id="IPR007751">
    <property type="entry name" value="DUF676_lipase-like"/>
</dbReference>
<feature type="region of interest" description="Disordered" evidence="1">
    <location>
        <begin position="932"/>
        <end position="952"/>
    </location>
</feature>
<feature type="region of interest" description="Disordered" evidence="1">
    <location>
        <begin position="356"/>
        <end position="405"/>
    </location>
</feature>
<protein>
    <recommendedName>
        <fullName evidence="3">DUF676 domain-containing protein</fullName>
    </recommendedName>
</protein>
<dbReference type="PANTHER" id="PTHR12482">
    <property type="entry name" value="LIPASE ROG1-RELATED-RELATED"/>
    <property type="match status" value="1"/>
</dbReference>
<feature type="compositionally biased region" description="Polar residues" evidence="1">
    <location>
        <begin position="332"/>
        <end position="342"/>
    </location>
</feature>
<dbReference type="AlphaFoldDB" id="A0AAV6ZB12"/>
<evidence type="ECO:0000256" key="1">
    <source>
        <dbReference type="SAM" id="MobiDB-lite"/>
    </source>
</evidence>
<keyword evidence="2" id="KW-0812">Transmembrane</keyword>
<dbReference type="PANTHER" id="PTHR12482:SF3">
    <property type="entry name" value="PROTEIN FAM135B"/>
    <property type="match status" value="1"/>
</dbReference>
<evidence type="ECO:0000256" key="2">
    <source>
        <dbReference type="SAM" id="Phobius"/>
    </source>
</evidence>
<dbReference type="InterPro" id="IPR029058">
    <property type="entry name" value="AB_hydrolase_fold"/>
</dbReference>
<dbReference type="SUPFAM" id="SSF53474">
    <property type="entry name" value="alpha/beta-Hydrolases"/>
    <property type="match status" value="1"/>
</dbReference>
<comment type="caution">
    <text evidence="4">The sequence shown here is derived from an EMBL/GenBank/DDBJ whole genome shotgun (WGS) entry which is preliminary data.</text>
</comment>
<dbReference type="InterPro" id="IPR044294">
    <property type="entry name" value="Lipase-like"/>
</dbReference>
<feature type="region of interest" description="Disordered" evidence="1">
    <location>
        <begin position="314"/>
        <end position="342"/>
    </location>
</feature>
<feature type="transmembrane region" description="Helical" evidence="2">
    <location>
        <begin position="1003"/>
        <end position="1022"/>
    </location>
</feature>
<gene>
    <name evidence="4" type="ORF">GDO81_020701</name>
</gene>
<dbReference type="FunFam" id="3.40.50.1820:FF:000923">
    <property type="entry name" value="Family with sequence similarity 135 member B"/>
    <property type="match status" value="1"/>
</dbReference>
<feature type="domain" description="DUF676" evidence="3">
    <location>
        <begin position="689"/>
        <end position="817"/>
    </location>
</feature>
<reference evidence="4" key="1">
    <citation type="thesis" date="2020" institute="ProQuest LLC" country="789 East Eisenhower Parkway, Ann Arbor, MI, USA">
        <title>Comparative Genomics and Chromosome Evolution.</title>
        <authorList>
            <person name="Mudd A.B."/>
        </authorList>
    </citation>
    <scope>NUCLEOTIDE SEQUENCE</scope>
    <source>
        <strain evidence="4">237g6f4</strain>
        <tissue evidence="4">Blood</tissue>
    </source>
</reference>
<keyword evidence="5" id="KW-1185">Reference proteome</keyword>
<name>A0AAV6ZB12_ENGPU</name>
<proteinExistence type="predicted"/>
<dbReference type="Proteomes" id="UP000824782">
    <property type="component" value="Unassembled WGS sequence"/>
</dbReference>
<feature type="compositionally biased region" description="Polar residues" evidence="1">
    <location>
        <begin position="366"/>
        <end position="378"/>
    </location>
</feature>
<accession>A0AAV6ZB12</accession>
<evidence type="ECO:0000259" key="3">
    <source>
        <dbReference type="Pfam" id="PF05057"/>
    </source>
</evidence>
<dbReference type="EMBL" id="WNYA01001559">
    <property type="protein sequence ID" value="KAG8545523.1"/>
    <property type="molecule type" value="Genomic_DNA"/>
</dbReference>